<dbReference type="Pfam" id="PF00512">
    <property type="entry name" value="HisKA"/>
    <property type="match status" value="1"/>
</dbReference>
<keyword evidence="4" id="KW-0808">Transferase</keyword>
<dbReference type="PANTHER" id="PTHR45453">
    <property type="entry name" value="PHOSPHATE REGULON SENSOR PROTEIN PHOR"/>
    <property type="match status" value="1"/>
</dbReference>
<dbReference type="Gene3D" id="3.30.565.10">
    <property type="entry name" value="Histidine kinase-like ATPase, C-terminal domain"/>
    <property type="match status" value="1"/>
</dbReference>
<dbReference type="InterPro" id="IPR003594">
    <property type="entry name" value="HATPase_dom"/>
</dbReference>
<dbReference type="InterPro" id="IPR036890">
    <property type="entry name" value="HATPase_C_sf"/>
</dbReference>
<dbReference type="SMART" id="SM00387">
    <property type="entry name" value="HATPase_c"/>
    <property type="match status" value="1"/>
</dbReference>
<dbReference type="InterPro" id="IPR036097">
    <property type="entry name" value="HisK_dim/P_sf"/>
</dbReference>
<reference evidence="9 10" key="1">
    <citation type="submission" date="2019-02" db="EMBL/GenBank/DDBJ databases">
        <authorList>
            <person name="Fomenkov A."/>
            <person name="Dubinina G."/>
            <person name="Grabovich M."/>
            <person name="Vincze T."/>
            <person name="Roberts R.J."/>
        </authorList>
    </citation>
    <scope>NUCLEOTIDE SEQUENCE [LARGE SCALE GENOMIC DNA]</scope>
    <source>
        <strain evidence="9 10">P</strain>
    </source>
</reference>
<dbReference type="KEGG" id="sper:EW093_15310"/>
<dbReference type="PROSITE" id="PS50109">
    <property type="entry name" value="HIS_KIN"/>
    <property type="match status" value="1"/>
</dbReference>
<dbReference type="GO" id="GO:0005886">
    <property type="term" value="C:plasma membrane"/>
    <property type="evidence" value="ECO:0007669"/>
    <property type="project" value="TreeGrafter"/>
</dbReference>
<evidence type="ECO:0000256" key="1">
    <source>
        <dbReference type="ARBA" id="ARBA00000085"/>
    </source>
</evidence>
<keyword evidence="3" id="KW-0597">Phosphoprotein</keyword>
<evidence type="ECO:0000256" key="7">
    <source>
        <dbReference type="SAM" id="Phobius"/>
    </source>
</evidence>
<dbReference type="InterPro" id="IPR003661">
    <property type="entry name" value="HisK_dim/P_dom"/>
</dbReference>
<dbReference type="EC" id="2.7.13.3" evidence="2"/>
<dbReference type="PRINTS" id="PR00344">
    <property type="entry name" value="BCTRLSENSOR"/>
</dbReference>
<dbReference type="SUPFAM" id="SSF55874">
    <property type="entry name" value="ATPase domain of HSP90 chaperone/DNA topoisomerase II/histidine kinase"/>
    <property type="match status" value="1"/>
</dbReference>
<dbReference type="CDD" id="cd00082">
    <property type="entry name" value="HisKA"/>
    <property type="match status" value="1"/>
</dbReference>
<evidence type="ECO:0000256" key="2">
    <source>
        <dbReference type="ARBA" id="ARBA00012438"/>
    </source>
</evidence>
<proteinExistence type="predicted"/>
<keyword evidence="5 9" id="KW-0418">Kinase</keyword>
<dbReference type="Proteomes" id="UP000323824">
    <property type="component" value="Chromosome"/>
</dbReference>
<keyword evidence="7" id="KW-1133">Transmembrane helix</keyword>
<dbReference type="AlphaFoldDB" id="A0A5C1QD57"/>
<dbReference type="GO" id="GO:0016036">
    <property type="term" value="P:cellular response to phosphate starvation"/>
    <property type="evidence" value="ECO:0007669"/>
    <property type="project" value="TreeGrafter"/>
</dbReference>
<dbReference type="GO" id="GO:0000155">
    <property type="term" value="F:phosphorelay sensor kinase activity"/>
    <property type="evidence" value="ECO:0007669"/>
    <property type="project" value="InterPro"/>
</dbReference>
<keyword evidence="6" id="KW-0902">Two-component regulatory system</keyword>
<dbReference type="CDD" id="cd00075">
    <property type="entry name" value="HATPase"/>
    <property type="match status" value="1"/>
</dbReference>
<dbReference type="EMBL" id="CP035807">
    <property type="protein sequence ID" value="QEN06005.1"/>
    <property type="molecule type" value="Genomic_DNA"/>
</dbReference>
<gene>
    <name evidence="9" type="ORF">EW093_15310</name>
</gene>
<feature type="domain" description="Histidine kinase" evidence="8">
    <location>
        <begin position="314"/>
        <end position="540"/>
    </location>
</feature>
<keyword evidence="10" id="KW-1185">Reference proteome</keyword>
<keyword evidence="7" id="KW-0472">Membrane</keyword>
<feature type="transmembrane region" description="Helical" evidence="7">
    <location>
        <begin position="12"/>
        <end position="33"/>
    </location>
</feature>
<dbReference type="InterPro" id="IPR005467">
    <property type="entry name" value="His_kinase_dom"/>
</dbReference>
<keyword evidence="7" id="KW-0812">Transmembrane</keyword>
<dbReference type="Pfam" id="PF02518">
    <property type="entry name" value="HATPase_c"/>
    <property type="match status" value="1"/>
</dbReference>
<dbReference type="PANTHER" id="PTHR45453:SF1">
    <property type="entry name" value="PHOSPHATE REGULON SENSOR PROTEIN PHOR"/>
    <property type="match status" value="1"/>
</dbReference>
<evidence type="ECO:0000256" key="6">
    <source>
        <dbReference type="ARBA" id="ARBA00023012"/>
    </source>
</evidence>
<evidence type="ECO:0000256" key="4">
    <source>
        <dbReference type="ARBA" id="ARBA00022679"/>
    </source>
</evidence>
<dbReference type="InterPro" id="IPR050351">
    <property type="entry name" value="BphY/WalK/GraS-like"/>
</dbReference>
<dbReference type="InterPro" id="IPR004358">
    <property type="entry name" value="Sig_transdc_His_kin-like_C"/>
</dbReference>
<reference evidence="9 10" key="2">
    <citation type="submission" date="2019-09" db="EMBL/GenBank/DDBJ databases">
        <title>Complete Genome Sequence and Methylome Analysis of free living Spirochaetas.</title>
        <authorList>
            <person name="Leshcheva N."/>
            <person name="Mikheeva N."/>
        </authorList>
    </citation>
    <scope>NUCLEOTIDE SEQUENCE [LARGE SCALE GENOMIC DNA]</scope>
    <source>
        <strain evidence="9 10">P</strain>
    </source>
</reference>
<evidence type="ECO:0000313" key="9">
    <source>
        <dbReference type="EMBL" id="QEN06005.1"/>
    </source>
</evidence>
<protein>
    <recommendedName>
        <fullName evidence="2">histidine kinase</fullName>
        <ecNumber evidence="2">2.7.13.3</ecNumber>
    </recommendedName>
</protein>
<accession>A0A5C1QD57</accession>
<evidence type="ECO:0000259" key="8">
    <source>
        <dbReference type="PROSITE" id="PS50109"/>
    </source>
</evidence>
<comment type="catalytic activity">
    <reaction evidence="1">
        <text>ATP + protein L-histidine = ADP + protein N-phospho-L-histidine.</text>
        <dbReference type="EC" id="2.7.13.3"/>
    </reaction>
</comment>
<dbReference type="SMART" id="SM00388">
    <property type="entry name" value="HisKA"/>
    <property type="match status" value="1"/>
</dbReference>
<sequence>MKKSQTKGQILNLISTSLVIITLVLLSIIQHRWLISTGEKDITELYKNLSFSLYRSLYYELKDNFFELNNLYDVSYKENEDDFRLELEGIDLKYISSIGYINPDNILSIYDGKSWNISNYYRFDSRDIGMFIPDKYNTGLVKYSFIDKTNKDVTIFIYFDLLLFYKENIENRSDPFLDNYEIKWFFKQPENSVILDERVYTFSPLKSIKRLLTNQNPSWLIEVNLFIEFDRGKFPHQFNFRPLNPKRPPNESNLFVEVTSRGKSLLQIKEDSLSKQWILTILLLLGLGLFYIIILQQIKRLKKLRSMEKEFVASVTHELRTPLAVIELAADNMQTGIIKPDRILTYGDLIKGQSRRLTSLIEGILLFSRLEGRSEKPPILKQIESKKIEDSLKSIKELILREYSAELQLKLSLPEKFISDLESIELILTNLIINAAKHAYNSGGVIRVYSKTSLPNNLIFTVEDNGYGVSKKEKRYIFDPFYRGERSHREQISGSGLGLFLILKKVKLLNGNIELNSPYERSDGKVISGCKFTVTIPFTKS</sequence>
<dbReference type="SUPFAM" id="SSF47384">
    <property type="entry name" value="Homodimeric domain of signal transducing histidine kinase"/>
    <property type="match status" value="1"/>
</dbReference>
<dbReference type="Gene3D" id="1.10.287.130">
    <property type="match status" value="1"/>
</dbReference>
<dbReference type="GO" id="GO:0004721">
    <property type="term" value="F:phosphoprotein phosphatase activity"/>
    <property type="evidence" value="ECO:0007669"/>
    <property type="project" value="TreeGrafter"/>
</dbReference>
<feature type="transmembrane region" description="Helical" evidence="7">
    <location>
        <begin position="277"/>
        <end position="295"/>
    </location>
</feature>
<organism evidence="9 10">
    <name type="scientific">Thiospirochaeta perfilievii</name>
    <dbReference type="NCBI Taxonomy" id="252967"/>
    <lineage>
        <taxon>Bacteria</taxon>
        <taxon>Pseudomonadati</taxon>
        <taxon>Spirochaetota</taxon>
        <taxon>Spirochaetia</taxon>
        <taxon>Spirochaetales</taxon>
        <taxon>Spirochaetaceae</taxon>
        <taxon>Thiospirochaeta</taxon>
    </lineage>
</organism>
<evidence type="ECO:0000313" key="10">
    <source>
        <dbReference type="Proteomes" id="UP000323824"/>
    </source>
</evidence>
<evidence type="ECO:0000256" key="3">
    <source>
        <dbReference type="ARBA" id="ARBA00022553"/>
    </source>
</evidence>
<dbReference type="OrthoDB" id="9813151at2"/>
<evidence type="ECO:0000256" key="5">
    <source>
        <dbReference type="ARBA" id="ARBA00022777"/>
    </source>
</evidence>
<dbReference type="RefSeq" id="WP_149569239.1">
    <property type="nucleotide sequence ID" value="NZ_CP035807.1"/>
</dbReference>
<name>A0A5C1QD57_9SPIO</name>